<dbReference type="OrthoDB" id="2664085at2"/>
<feature type="domain" description="HTH LytTR-type" evidence="1">
    <location>
        <begin position="13"/>
        <end position="116"/>
    </location>
</feature>
<dbReference type="SMART" id="SM00850">
    <property type="entry name" value="LytTR"/>
    <property type="match status" value="1"/>
</dbReference>
<dbReference type="InterPro" id="IPR007492">
    <property type="entry name" value="LytTR_DNA-bd_dom"/>
</dbReference>
<dbReference type="AlphaFoldDB" id="A0A494XJF0"/>
<evidence type="ECO:0000259" key="1">
    <source>
        <dbReference type="SMART" id="SM00850"/>
    </source>
</evidence>
<name>A0A494XJF0_9BACL</name>
<evidence type="ECO:0000313" key="3">
    <source>
        <dbReference type="Proteomes" id="UP000282076"/>
    </source>
</evidence>
<dbReference type="RefSeq" id="WP_120978524.1">
    <property type="nucleotide sequence ID" value="NZ_RBZM01000008.1"/>
</dbReference>
<evidence type="ECO:0000313" key="2">
    <source>
        <dbReference type="EMBL" id="RKP49841.1"/>
    </source>
</evidence>
<dbReference type="Proteomes" id="UP000282076">
    <property type="component" value="Unassembled WGS sequence"/>
</dbReference>
<sequence>MQLTVTLDIEGKSGISNLPVRDILFLQFDFISRWITVHTLDGQFFIPGTLIYWTEALKKGGYQFEKVDRNIVVHVPKICKMDRFFAKAYFEIETTSRSKSITLSQKYFKLLASQLRGVQGFVYI</sequence>
<dbReference type="Gene3D" id="2.40.50.1020">
    <property type="entry name" value="LytTr DNA-binding domain"/>
    <property type="match status" value="1"/>
</dbReference>
<proteinExistence type="predicted"/>
<protein>
    <recommendedName>
        <fullName evidence="1">HTH LytTR-type domain-containing protein</fullName>
    </recommendedName>
</protein>
<accession>A0A494XJF0</accession>
<reference evidence="2 3" key="1">
    <citation type="submission" date="2018-10" db="EMBL/GenBank/DDBJ databases">
        <title>Cohnella sp. M2MS4P-1, whole genome shotgun sequence.</title>
        <authorList>
            <person name="Tuo L."/>
        </authorList>
    </citation>
    <scope>NUCLEOTIDE SEQUENCE [LARGE SCALE GENOMIC DNA]</scope>
    <source>
        <strain evidence="2 3">M2MS4P-1</strain>
    </source>
</reference>
<dbReference type="GO" id="GO:0003677">
    <property type="term" value="F:DNA binding"/>
    <property type="evidence" value="ECO:0007669"/>
    <property type="project" value="InterPro"/>
</dbReference>
<organism evidence="2 3">
    <name type="scientific">Cohnella endophytica</name>
    <dbReference type="NCBI Taxonomy" id="2419778"/>
    <lineage>
        <taxon>Bacteria</taxon>
        <taxon>Bacillati</taxon>
        <taxon>Bacillota</taxon>
        <taxon>Bacilli</taxon>
        <taxon>Bacillales</taxon>
        <taxon>Paenibacillaceae</taxon>
        <taxon>Cohnella</taxon>
    </lineage>
</organism>
<keyword evidence="3" id="KW-1185">Reference proteome</keyword>
<gene>
    <name evidence="2" type="ORF">D7Z26_18585</name>
</gene>
<dbReference type="Pfam" id="PF04397">
    <property type="entry name" value="LytTR"/>
    <property type="match status" value="1"/>
</dbReference>
<dbReference type="EMBL" id="RBZM01000008">
    <property type="protein sequence ID" value="RKP49841.1"/>
    <property type="molecule type" value="Genomic_DNA"/>
</dbReference>
<comment type="caution">
    <text evidence="2">The sequence shown here is derived from an EMBL/GenBank/DDBJ whole genome shotgun (WGS) entry which is preliminary data.</text>
</comment>